<dbReference type="InterPro" id="IPR003369">
    <property type="entry name" value="TatA/B/E"/>
</dbReference>
<evidence type="ECO:0000256" key="8">
    <source>
        <dbReference type="ARBA" id="ARBA00023136"/>
    </source>
</evidence>
<name>A0A1D8CYA8_CHLLM</name>
<keyword evidence="4 9" id="KW-0812">Transmembrane</keyword>
<dbReference type="Proteomes" id="UP000095185">
    <property type="component" value="Chromosome"/>
</dbReference>
<dbReference type="InterPro" id="IPR006312">
    <property type="entry name" value="TatA/E"/>
</dbReference>
<keyword evidence="7 9" id="KW-0811">Translocation</keyword>
<dbReference type="RefSeq" id="WP_069808857.1">
    <property type="nucleotide sequence ID" value="NZ_CP017305.1"/>
</dbReference>
<dbReference type="HAMAP" id="MF_00236">
    <property type="entry name" value="TatA_E"/>
    <property type="match status" value="1"/>
</dbReference>
<gene>
    <name evidence="9" type="primary">tatA</name>
    <name evidence="10" type="ORF">BIU88_02610</name>
</gene>
<evidence type="ECO:0000256" key="9">
    <source>
        <dbReference type="HAMAP-Rule" id="MF_00236"/>
    </source>
</evidence>
<reference evidence="10" key="1">
    <citation type="submission" date="2016-09" db="EMBL/GenBank/DDBJ databases">
        <title>Genome sequence of Chlorobaculum limnaeum.</title>
        <authorList>
            <person name="Liu Z."/>
            <person name="Tank M."/>
            <person name="Bryant D.A."/>
        </authorList>
    </citation>
    <scope>NUCLEOTIDE SEQUENCE [LARGE SCALE GENOMIC DNA]</scope>
    <source>
        <strain evidence="10">DSM 1677</strain>
    </source>
</reference>
<dbReference type="AlphaFoldDB" id="A0A1D8CYA8"/>
<evidence type="ECO:0000256" key="3">
    <source>
        <dbReference type="ARBA" id="ARBA00022475"/>
    </source>
</evidence>
<dbReference type="GO" id="GO:0033281">
    <property type="term" value="C:TAT protein transport complex"/>
    <property type="evidence" value="ECO:0007669"/>
    <property type="project" value="UniProtKB-UniRule"/>
</dbReference>
<dbReference type="GO" id="GO:0008320">
    <property type="term" value="F:protein transmembrane transporter activity"/>
    <property type="evidence" value="ECO:0007669"/>
    <property type="project" value="UniProtKB-UniRule"/>
</dbReference>
<comment type="function">
    <text evidence="9">Part of the twin-arginine translocation (Tat) system that transports large folded proteins containing a characteristic twin-arginine motif in their signal peptide across membranes. TatA could form the protein-conducting channel of the Tat system.</text>
</comment>
<organism evidence="10 11">
    <name type="scientific">Chlorobaculum limnaeum</name>
    <dbReference type="NCBI Taxonomy" id="274537"/>
    <lineage>
        <taxon>Bacteria</taxon>
        <taxon>Pseudomonadati</taxon>
        <taxon>Chlorobiota</taxon>
        <taxon>Chlorobiia</taxon>
        <taxon>Chlorobiales</taxon>
        <taxon>Chlorobiaceae</taxon>
        <taxon>Chlorobaculum</taxon>
    </lineage>
</organism>
<dbReference type="OrthoDB" id="9812812at2"/>
<proteinExistence type="inferred from homology"/>
<protein>
    <recommendedName>
        <fullName evidence="9">Sec-independent protein translocase protein TatA</fullName>
    </recommendedName>
</protein>
<evidence type="ECO:0000256" key="6">
    <source>
        <dbReference type="ARBA" id="ARBA00022989"/>
    </source>
</evidence>
<dbReference type="PANTHER" id="PTHR42982">
    <property type="entry name" value="SEC-INDEPENDENT PROTEIN TRANSLOCASE PROTEIN TATA"/>
    <property type="match status" value="1"/>
</dbReference>
<comment type="similarity">
    <text evidence="9">Belongs to the TatA/E family.</text>
</comment>
<keyword evidence="8 9" id="KW-0472">Membrane</keyword>
<evidence type="ECO:0000256" key="7">
    <source>
        <dbReference type="ARBA" id="ARBA00023010"/>
    </source>
</evidence>
<dbReference type="KEGG" id="clz:BIU88_02610"/>
<comment type="subcellular location">
    <subcellularLocation>
        <location evidence="1 9">Cell membrane</location>
        <topology evidence="1 9">Single-pass membrane protein</topology>
    </subcellularLocation>
</comment>
<dbReference type="Gene3D" id="1.20.5.3310">
    <property type="match status" value="1"/>
</dbReference>
<dbReference type="GO" id="GO:0043953">
    <property type="term" value="P:protein transport by the Tat complex"/>
    <property type="evidence" value="ECO:0007669"/>
    <property type="project" value="UniProtKB-UniRule"/>
</dbReference>
<sequence>MFGLGGQELILILLIILLLFGAQKLPELAKGLGKGIKEFKKAQNEIEDEFNKTMEEPSKKEKKA</sequence>
<evidence type="ECO:0000256" key="2">
    <source>
        <dbReference type="ARBA" id="ARBA00022448"/>
    </source>
</evidence>
<dbReference type="NCBIfam" id="TIGR01411">
    <property type="entry name" value="tatAE"/>
    <property type="match status" value="1"/>
</dbReference>
<keyword evidence="11" id="KW-1185">Reference proteome</keyword>
<dbReference type="PRINTS" id="PR01506">
    <property type="entry name" value="TATBPROTEIN"/>
</dbReference>
<evidence type="ECO:0000313" key="10">
    <source>
        <dbReference type="EMBL" id="AOS83131.1"/>
    </source>
</evidence>
<evidence type="ECO:0000313" key="11">
    <source>
        <dbReference type="Proteomes" id="UP000095185"/>
    </source>
</evidence>
<evidence type="ECO:0000256" key="5">
    <source>
        <dbReference type="ARBA" id="ARBA00022927"/>
    </source>
</evidence>
<keyword evidence="3 9" id="KW-1003">Cell membrane</keyword>
<dbReference type="Pfam" id="PF02416">
    <property type="entry name" value="TatA_B_E"/>
    <property type="match status" value="1"/>
</dbReference>
<keyword evidence="5 9" id="KW-0653">Protein transport</keyword>
<comment type="subunit">
    <text evidence="9">Forms a complex with TatC.</text>
</comment>
<keyword evidence="2 9" id="KW-0813">Transport</keyword>
<keyword evidence="6 9" id="KW-1133">Transmembrane helix</keyword>
<dbReference type="STRING" id="274537.BIU88_02610"/>
<evidence type="ECO:0000256" key="1">
    <source>
        <dbReference type="ARBA" id="ARBA00004162"/>
    </source>
</evidence>
<dbReference type="PANTHER" id="PTHR42982:SF1">
    <property type="entry name" value="SEC-INDEPENDENT PROTEIN TRANSLOCASE PROTEIN TATA"/>
    <property type="match status" value="1"/>
</dbReference>
<dbReference type="EMBL" id="CP017305">
    <property type="protein sequence ID" value="AOS83131.1"/>
    <property type="molecule type" value="Genomic_DNA"/>
</dbReference>
<evidence type="ECO:0000256" key="4">
    <source>
        <dbReference type="ARBA" id="ARBA00022692"/>
    </source>
</evidence>
<accession>A0A1D8CYA8</accession>